<dbReference type="InterPro" id="IPR000121">
    <property type="entry name" value="PEP_util_C"/>
</dbReference>
<evidence type="ECO:0000259" key="20">
    <source>
        <dbReference type="Pfam" id="PF02896"/>
    </source>
</evidence>
<evidence type="ECO:0000256" key="12">
    <source>
        <dbReference type="ARBA" id="ARBA00022840"/>
    </source>
</evidence>
<feature type="binding site" evidence="16">
    <location>
        <position position="766"/>
    </location>
    <ligand>
        <name>substrate</name>
    </ligand>
</feature>
<feature type="binding site" evidence="16">
    <location>
        <position position="619"/>
    </location>
    <ligand>
        <name>substrate</name>
    </ligand>
</feature>
<evidence type="ECO:0000256" key="17">
    <source>
        <dbReference type="PIRSR" id="PIRSR000853-3"/>
    </source>
</evidence>
<dbReference type="PATRIC" id="fig|1359167.3.peg.469"/>
<evidence type="ECO:0000256" key="4">
    <source>
        <dbReference type="ARBA" id="ARBA00011738"/>
    </source>
</evidence>
<dbReference type="InterPro" id="IPR015813">
    <property type="entry name" value="Pyrv/PenolPyrv_kinase-like_dom"/>
</dbReference>
<feature type="binding site" evidence="17">
    <location>
        <position position="767"/>
    </location>
    <ligand>
        <name>Mg(2+)</name>
        <dbReference type="ChEBI" id="CHEBI:18420"/>
    </ligand>
</feature>
<feature type="active site" description="Tele-phosphohistidine intermediate" evidence="15">
    <location>
        <position position="456"/>
    </location>
</feature>
<feature type="binding site" evidence="16">
    <location>
        <position position="563"/>
    </location>
    <ligand>
        <name>substrate</name>
    </ligand>
</feature>
<evidence type="ECO:0000256" key="6">
    <source>
        <dbReference type="ARBA" id="ARBA00020138"/>
    </source>
</evidence>
<dbReference type="InterPro" id="IPR010121">
    <property type="entry name" value="Pyruvate_phosphate_dikinase"/>
</dbReference>
<proteinExistence type="inferred from homology"/>
<dbReference type="NCBIfam" id="TIGR01828">
    <property type="entry name" value="pyru_phos_dikin"/>
    <property type="match status" value="1"/>
</dbReference>
<comment type="cofactor">
    <cofactor evidence="1 14 17">
        <name>Mg(2+)</name>
        <dbReference type="ChEBI" id="CHEBI:18420"/>
    </cofactor>
</comment>
<evidence type="ECO:0000256" key="9">
    <source>
        <dbReference type="ARBA" id="ARBA00022723"/>
    </source>
</evidence>
<dbReference type="Gene3D" id="3.50.30.10">
    <property type="entry name" value="Phosphohistidine domain"/>
    <property type="match status" value="1"/>
</dbReference>
<dbReference type="PIRSF" id="PIRSF000853">
    <property type="entry name" value="PPDK"/>
    <property type="match status" value="1"/>
</dbReference>
<organism evidence="21 22">
    <name type="scientific">Ehrlichia cf. muris str. EmCRT</name>
    <dbReference type="NCBI Taxonomy" id="1359167"/>
    <lineage>
        <taxon>Bacteria</taxon>
        <taxon>Pseudomonadati</taxon>
        <taxon>Pseudomonadota</taxon>
        <taxon>Alphaproteobacteria</taxon>
        <taxon>Rickettsiales</taxon>
        <taxon>Anaplasmataceae</taxon>
        <taxon>Ehrlichia</taxon>
    </lineage>
</organism>
<dbReference type="InterPro" id="IPR008279">
    <property type="entry name" value="PEP-util_enz_mobile_dom"/>
</dbReference>
<keyword evidence="11 21" id="KW-0418">Kinase</keyword>
<dbReference type="GO" id="GO:0050242">
    <property type="term" value="F:pyruvate, phosphate dikinase activity"/>
    <property type="evidence" value="ECO:0007669"/>
    <property type="project" value="UniProtKB-UniRule"/>
</dbReference>
<dbReference type="Gene3D" id="1.20.80.30">
    <property type="match status" value="1"/>
</dbReference>
<dbReference type="NCBIfam" id="NF004531">
    <property type="entry name" value="PRK05878.1"/>
    <property type="match status" value="1"/>
</dbReference>
<dbReference type="EMBL" id="LANU01000002">
    <property type="protein sequence ID" value="KJV65539.1"/>
    <property type="molecule type" value="Genomic_DNA"/>
</dbReference>
<dbReference type="GO" id="GO:0046872">
    <property type="term" value="F:metal ion binding"/>
    <property type="evidence" value="ECO:0007669"/>
    <property type="project" value="UniProtKB-UniRule"/>
</dbReference>
<evidence type="ECO:0000256" key="3">
    <source>
        <dbReference type="ARBA" id="ARBA00007837"/>
    </source>
</evidence>
<dbReference type="Gene3D" id="3.20.20.60">
    <property type="entry name" value="Phosphoenolpyruvate-binding domains"/>
    <property type="match status" value="1"/>
</dbReference>
<comment type="similarity">
    <text evidence="3 14">Belongs to the PEP-utilizing enzyme family.</text>
</comment>
<dbReference type="PANTHER" id="PTHR22931:SF9">
    <property type="entry name" value="PYRUVATE, PHOSPHATE DIKINASE 1, CHLOROPLASTIC"/>
    <property type="match status" value="1"/>
</dbReference>
<keyword evidence="21" id="KW-0670">Pyruvate</keyword>
<evidence type="ECO:0000256" key="13">
    <source>
        <dbReference type="ARBA" id="ARBA00022842"/>
    </source>
</evidence>
<dbReference type="Pfam" id="PF00391">
    <property type="entry name" value="PEP-utilizers"/>
    <property type="match status" value="1"/>
</dbReference>
<evidence type="ECO:0000256" key="10">
    <source>
        <dbReference type="ARBA" id="ARBA00022741"/>
    </source>
</evidence>
<evidence type="ECO:0000259" key="19">
    <source>
        <dbReference type="Pfam" id="PF01326"/>
    </source>
</evidence>
<dbReference type="GO" id="GO:0016301">
    <property type="term" value="F:kinase activity"/>
    <property type="evidence" value="ECO:0007669"/>
    <property type="project" value="UniProtKB-UniRule"/>
</dbReference>
<comment type="function">
    <text evidence="2">Catalyzes the reversible phosphorylation of pyruvate and phosphate.</text>
</comment>
<reference evidence="21 22" key="1">
    <citation type="submission" date="2015-02" db="EMBL/GenBank/DDBJ databases">
        <title>Genome Sequencing of Rickettsiales.</title>
        <authorList>
            <person name="Daugherty S.C."/>
            <person name="Su Q."/>
            <person name="Abolude K."/>
            <person name="Beier-Sexton M."/>
            <person name="Carlyon J.A."/>
            <person name="Carter R."/>
            <person name="Day N.P."/>
            <person name="Dumler S.J."/>
            <person name="Dyachenko V."/>
            <person name="Godinez A."/>
            <person name="Kurtti T.J."/>
            <person name="Lichay M."/>
            <person name="Mullins K.E."/>
            <person name="Ott S."/>
            <person name="Pappas-Brown V."/>
            <person name="Paris D.H."/>
            <person name="Patel P."/>
            <person name="Richards A.L."/>
            <person name="Sadzewicz L."/>
            <person name="Sears K."/>
            <person name="Seidman D."/>
            <person name="Sengamalay N."/>
            <person name="Stenos J."/>
            <person name="Tallon L.J."/>
            <person name="Vincent G."/>
            <person name="Fraser C.M."/>
            <person name="Munderloh U."/>
            <person name="Dunning-Hotopp J.C."/>
        </authorList>
    </citation>
    <scope>NUCLEOTIDE SEQUENCE [LARGE SCALE GENOMIC DNA]</scope>
    <source>
        <strain evidence="21 22">EmCRT</strain>
    </source>
</reference>
<evidence type="ECO:0000256" key="11">
    <source>
        <dbReference type="ARBA" id="ARBA00022777"/>
    </source>
</evidence>
<feature type="domain" description="Pyruvate phosphate dikinase AMP/ATP-binding" evidence="19">
    <location>
        <begin position="69"/>
        <end position="291"/>
    </location>
</feature>
<keyword evidence="9 17" id="KW-0479">Metal-binding</keyword>
<keyword evidence="8 21" id="KW-0808">Transferase</keyword>
<feature type="binding site" evidence="16">
    <location>
        <position position="765"/>
    </location>
    <ligand>
        <name>substrate</name>
    </ligand>
</feature>
<feature type="active site" description="Proton donor" evidence="15">
    <location>
        <position position="829"/>
    </location>
</feature>
<comment type="caution">
    <text evidence="21">The sequence shown here is derived from an EMBL/GenBank/DDBJ whole genome shotgun (WGS) entry which is preliminary data.</text>
</comment>
<comment type="catalytic activity">
    <reaction evidence="14">
        <text>pyruvate + phosphate + ATP = phosphoenolpyruvate + AMP + diphosphate + H(+)</text>
        <dbReference type="Rhea" id="RHEA:10756"/>
        <dbReference type="ChEBI" id="CHEBI:15361"/>
        <dbReference type="ChEBI" id="CHEBI:15378"/>
        <dbReference type="ChEBI" id="CHEBI:30616"/>
        <dbReference type="ChEBI" id="CHEBI:33019"/>
        <dbReference type="ChEBI" id="CHEBI:43474"/>
        <dbReference type="ChEBI" id="CHEBI:58702"/>
        <dbReference type="ChEBI" id="CHEBI:456215"/>
        <dbReference type="EC" id="2.7.9.1"/>
    </reaction>
</comment>
<keyword evidence="10" id="KW-0547">Nucleotide-binding</keyword>
<feature type="binding site" evidence="16">
    <location>
        <position position="767"/>
    </location>
    <ligand>
        <name>substrate</name>
    </ligand>
</feature>
<dbReference type="Gene3D" id="3.30.470.20">
    <property type="entry name" value="ATP-grasp fold, B domain"/>
    <property type="match status" value="1"/>
</dbReference>
<evidence type="ECO:0000256" key="8">
    <source>
        <dbReference type="ARBA" id="ARBA00022679"/>
    </source>
</evidence>
<evidence type="ECO:0000256" key="2">
    <source>
        <dbReference type="ARBA" id="ARBA00003144"/>
    </source>
</evidence>
<dbReference type="EC" id="2.7.9.1" evidence="5 14"/>
<dbReference type="AlphaFoldDB" id="A0A0F3NF41"/>
<dbReference type="InterPro" id="IPR040442">
    <property type="entry name" value="Pyrv_kinase-like_dom_sf"/>
</dbReference>
<evidence type="ECO:0000259" key="18">
    <source>
        <dbReference type="Pfam" id="PF00391"/>
    </source>
</evidence>
<dbReference type="InterPro" id="IPR023151">
    <property type="entry name" value="PEP_util_CS"/>
</dbReference>
<feature type="binding site" evidence="17">
    <location>
        <position position="743"/>
    </location>
    <ligand>
        <name>Mg(2+)</name>
        <dbReference type="ChEBI" id="CHEBI:18420"/>
    </ligand>
</feature>
<dbReference type="InterPro" id="IPR018274">
    <property type="entry name" value="PEP_util_AS"/>
</dbReference>
<dbReference type="SUPFAM" id="SSF52009">
    <property type="entry name" value="Phosphohistidine domain"/>
    <property type="match status" value="1"/>
</dbReference>
<dbReference type="Pfam" id="PF01326">
    <property type="entry name" value="PPDK_N"/>
    <property type="match status" value="2"/>
</dbReference>
<dbReference type="Gene3D" id="3.30.1490.20">
    <property type="entry name" value="ATP-grasp fold, A domain"/>
    <property type="match status" value="1"/>
</dbReference>
<dbReference type="SUPFAM" id="SSF56059">
    <property type="entry name" value="Glutathione synthetase ATP-binding domain-like"/>
    <property type="match status" value="1"/>
</dbReference>
<dbReference type="PANTHER" id="PTHR22931">
    <property type="entry name" value="PHOSPHOENOLPYRUVATE DIKINASE-RELATED"/>
    <property type="match status" value="1"/>
</dbReference>
<feature type="domain" description="PEP-utilising enzyme mobile" evidence="18">
    <location>
        <begin position="423"/>
        <end position="505"/>
    </location>
</feature>
<dbReference type="GO" id="GO:0005524">
    <property type="term" value="F:ATP binding"/>
    <property type="evidence" value="ECO:0007669"/>
    <property type="project" value="UniProtKB-UniRule"/>
</dbReference>
<feature type="binding site" evidence="16">
    <location>
        <position position="764"/>
    </location>
    <ligand>
        <name>substrate</name>
    </ligand>
</feature>
<evidence type="ECO:0000256" key="5">
    <source>
        <dbReference type="ARBA" id="ARBA00011994"/>
    </source>
</evidence>
<feature type="binding site" evidence="16">
    <location>
        <position position="743"/>
    </location>
    <ligand>
        <name>substrate</name>
    </ligand>
</feature>
<gene>
    <name evidence="21" type="primary">ppdK</name>
    <name evidence="21" type="ORF">EMUCRT_0483</name>
</gene>
<dbReference type="Gene3D" id="1.10.189.10">
    <property type="entry name" value="Pyruvate Phosphate Dikinase, domain 2"/>
    <property type="match status" value="1"/>
</dbReference>
<evidence type="ECO:0000256" key="1">
    <source>
        <dbReference type="ARBA" id="ARBA00001946"/>
    </source>
</evidence>
<dbReference type="Proteomes" id="UP000033546">
    <property type="component" value="Unassembled WGS sequence"/>
</dbReference>
<dbReference type="PROSITE" id="PS00742">
    <property type="entry name" value="PEP_ENZYMES_2"/>
    <property type="match status" value="1"/>
</dbReference>
<keyword evidence="13 17" id="KW-0460">Magnesium</keyword>
<name>A0A0F3NF41_9RICK</name>
<sequence>MSEKLIYYFSKTKCDGSLTLSHILGGKGANLAEMCNIGVDVPPGFTLSTTICNYYYQNNKLPAETFSLVENAIEFLHDEVSLKFGDHDNPLLLSVRSGSVSSMPGMLDTILNVGLNDKTVIGLAKKSGEFFAYDSYRRLIQMYAHTVLQIESNLFEEVIHKKKREANISVSDQISDPDILKEIIIEFKKIVNIHTNQEFPQNVHEQLYNSIDAVFKSWMNKRAVAYRKIHNISDNLGTAVNIQSMVFGNMSQNSATGVVFTRNPSTGEKEIFGEFLVNAQGEDVVSGTHSPLPLDKMKALIPQSYSDLEKVCRKLELHYHDMQDIEFTIENGKLWILQARPGKRSIQAAVKIAVDMVEEKLISKEEAILRIEHKSFSKLFHPILENNTNINIIARGLPASPGAATGYVAFTPNDAELFRKDGKNAILIRQETNPEDINGMNSSAGIVTLRGGMTSHAAVVARGMGKPCICSANGIFIDKSEQFFYTNTGLKVYKGDSITINGCNGEVILGTIKTVTPKLSKSFYKLMEWVDEIRTLKVMANADTPEDVDIAMAFQADGIGLCRTEHMFFSDKRISIVQEMIVSDTKEERIAALEKLEVMQKEDFKKIFKSTLNKQVTIRLLDPPLHEFLPDNDNAINEVSARTGKSLEKLRNKVLYLSEKNPMLGHRGCRLAISYPEVYEMQVKAIFLAVKELQEETNITGIVPEIMIPLVMAEKEIIIIKELINNIAQQFDNPKYSIGTMIELPKAALIADKLAKHVQFFSFGTNDLTQTTLGISRDDSASFIEIYKDLEIVKQDPFETLDIEGVGKLISTAVYLGRKSSPSIKIGICGEHGGNFDSIQFFAKLNLNYISCSPYRIPIARLIAAQSTITQLSVSITTN</sequence>
<evidence type="ECO:0000313" key="22">
    <source>
        <dbReference type="Proteomes" id="UP000033546"/>
    </source>
</evidence>
<dbReference type="InterPro" id="IPR002192">
    <property type="entry name" value="PPDK_AMP/ATP-bd"/>
</dbReference>
<feature type="domain" description="PEP-utilising enzyme C-terminal" evidence="20">
    <location>
        <begin position="520"/>
        <end position="867"/>
    </location>
</feature>
<evidence type="ECO:0000256" key="14">
    <source>
        <dbReference type="PIRNR" id="PIRNR000853"/>
    </source>
</evidence>
<comment type="subunit">
    <text evidence="4">Homodimer.</text>
</comment>
<keyword evidence="12" id="KW-0067">ATP-binding</keyword>
<accession>A0A0F3NF41</accession>
<dbReference type="InterPro" id="IPR036637">
    <property type="entry name" value="Phosphohistidine_dom_sf"/>
</dbReference>
<evidence type="ECO:0000256" key="7">
    <source>
        <dbReference type="ARBA" id="ARBA00022553"/>
    </source>
</evidence>
<feature type="domain" description="Pyruvate phosphate dikinase AMP/ATP-binding" evidence="19">
    <location>
        <begin position="303"/>
        <end position="360"/>
    </location>
</feature>
<protein>
    <recommendedName>
        <fullName evidence="6 14">Pyruvate, phosphate dikinase</fullName>
        <ecNumber evidence="5 14">2.7.9.1</ecNumber>
    </recommendedName>
</protein>
<dbReference type="SUPFAM" id="SSF51621">
    <property type="entry name" value="Phosphoenolpyruvate/pyruvate domain"/>
    <property type="match status" value="1"/>
</dbReference>
<dbReference type="Pfam" id="PF02896">
    <property type="entry name" value="PEP-utilizers_C"/>
    <property type="match status" value="1"/>
</dbReference>
<evidence type="ECO:0000256" key="15">
    <source>
        <dbReference type="PIRSR" id="PIRSR000853-1"/>
    </source>
</evidence>
<keyword evidence="7" id="KW-0597">Phosphoprotein</keyword>
<dbReference type="InterPro" id="IPR013815">
    <property type="entry name" value="ATP_grasp_subdomain_1"/>
</dbReference>
<dbReference type="PROSITE" id="PS00370">
    <property type="entry name" value="PEP_ENZYMES_PHOS_SITE"/>
    <property type="match status" value="1"/>
</dbReference>
<evidence type="ECO:0000313" key="21">
    <source>
        <dbReference type="EMBL" id="KJV65539.1"/>
    </source>
</evidence>
<evidence type="ECO:0000256" key="16">
    <source>
        <dbReference type="PIRSR" id="PIRSR000853-2"/>
    </source>
</evidence>
<dbReference type="RefSeq" id="WP_045804829.1">
    <property type="nucleotide sequence ID" value="NZ_LANU01000002.1"/>
</dbReference>